<reference evidence="1 2" key="1">
    <citation type="submission" date="2018-09" db="EMBL/GenBank/DDBJ databases">
        <title>Phylogeny of the Shewanellaceae, and recommendation for two new genera, Pseudoshewanella and Parashewanella.</title>
        <authorList>
            <person name="Wang G."/>
        </authorList>
    </citation>
    <scope>NUCLEOTIDE SEQUENCE [LARGE SCALE GENOMIC DNA]</scope>
    <source>
        <strain evidence="1 2">KCTC 22492</strain>
    </source>
</reference>
<name>A0A3A6U1U3_9GAMM</name>
<dbReference type="EMBL" id="QYYH01000003">
    <property type="protein sequence ID" value="RJY19398.1"/>
    <property type="molecule type" value="Genomic_DNA"/>
</dbReference>
<proteinExistence type="predicted"/>
<accession>A0A3A6U1U3</accession>
<dbReference type="AlphaFoldDB" id="A0A3A6U1U3"/>
<sequence>MATASADSQLIPIVWLTSENSGRDPYPYIKSNDIINIRTESSEFWKDVEFSVEVKNPTTRISESIKYVVEIKRIGVVNHCAKFHVRNKQADLSKPIQLNEKIGDTYSVSKDEQHRSAKHCTFFRSCCVCFGGQQTSDQKNDVKRERKKVDISNSESIREYLPEKIKYLLDNYRNSMTLDNQKVEQKTLRGSSYEINLR</sequence>
<keyword evidence="2" id="KW-1185">Reference proteome</keyword>
<dbReference type="Proteomes" id="UP000273022">
    <property type="component" value="Unassembled WGS sequence"/>
</dbReference>
<protein>
    <submittedName>
        <fullName evidence="1">Uncharacterized protein</fullName>
    </submittedName>
</protein>
<evidence type="ECO:0000313" key="1">
    <source>
        <dbReference type="EMBL" id="RJY19398.1"/>
    </source>
</evidence>
<organism evidence="1 2">
    <name type="scientific">Parashewanella spongiae</name>
    <dbReference type="NCBI Taxonomy" id="342950"/>
    <lineage>
        <taxon>Bacteria</taxon>
        <taxon>Pseudomonadati</taxon>
        <taxon>Pseudomonadota</taxon>
        <taxon>Gammaproteobacteria</taxon>
        <taxon>Alteromonadales</taxon>
        <taxon>Shewanellaceae</taxon>
        <taxon>Parashewanella</taxon>
    </lineage>
</organism>
<evidence type="ECO:0000313" key="2">
    <source>
        <dbReference type="Proteomes" id="UP000273022"/>
    </source>
</evidence>
<dbReference type="RefSeq" id="WP_121851768.1">
    <property type="nucleotide sequence ID" value="NZ_CP037952.1"/>
</dbReference>
<comment type="caution">
    <text evidence="1">The sequence shown here is derived from an EMBL/GenBank/DDBJ whole genome shotgun (WGS) entry which is preliminary data.</text>
</comment>
<gene>
    <name evidence="1" type="ORF">D5R81_00840</name>
</gene>